<dbReference type="GO" id="GO:0005524">
    <property type="term" value="F:ATP binding"/>
    <property type="evidence" value="ECO:0007669"/>
    <property type="project" value="UniProtKB-KW"/>
</dbReference>
<dbReference type="AlphaFoldDB" id="A0A183TCP8"/>
<evidence type="ECO:0000256" key="3">
    <source>
        <dbReference type="ARBA" id="ARBA00022679"/>
    </source>
</evidence>
<reference evidence="7 8" key="2">
    <citation type="submission" date="2018-11" db="EMBL/GenBank/DDBJ databases">
        <authorList>
            <consortium name="Pathogen Informatics"/>
        </authorList>
    </citation>
    <scope>NUCLEOTIDE SEQUENCE [LARGE SCALE GENOMIC DNA]</scope>
    <source>
        <strain evidence="7 8">NST_G2</strain>
    </source>
</reference>
<evidence type="ECO:0000259" key="6">
    <source>
        <dbReference type="Pfam" id="PF03109"/>
    </source>
</evidence>
<evidence type="ECO:0000256" key="4">
    <source>
        <dbReference type="ARBA" id="ARBA00022741"/>
    </source>
</evidence>
<evidence type="ECO:0000313" key="7">
    <source>
        <dbReference type="EMBL" id="VDM00632.1"/>
    </source>
</evidence>
<dbReference type="GO" id="GO:0006744">
    <property type="term" value="P:ubiquinone biosynthetic process"/>
    <property type="evidence" value="ECO:0007669"/>
    <property type="project" value="TreeGrafter"/>
</dbReference>
<keyword evidence="4" id="KW-0547">Nucleotide-binding</keyword>
<dbReference type="InterPro" id="IPR011009">
    <property type="entry name" value="Kinase-like_dom_sf"/>
</dbReference>
<dbReference type="GO" id="GO:0016740">
    <property type="term" value="F:transferase activity"/>
    <property type="evidence" value="ECO:0007669"/>
    <property type="project" value="UniProtKB-KW"/>
</dbReference>
<comment type="pathway">
    <text evidence="1">Cofactor biosynthesis; ubiquinone biosynthesis.</text>
</comment>
<dbReference type="CDD" id="cd13970">
    <property type="entry name" value="ABC1_ADCK3"/>
    <property type="match status" value="1"/>
</dbReference>
<dbReference type="PANTHER" id="PTHR43851">
    <property type="match status" value="1"/>
</dbReference>
<feature type="domain" description="ABC1 atypical kinase-like" evidence="6">
    <location>
        <begin position="229"/>
        <end position="471"/>
    </location>
</feature>
<keyword evidence="5" id="KW-0067">ATP-binding</keyword>
<reference evidence="9" key="1">
    <citation type="submission" date="2016-06" db="UniProtKB">
        <authorList>
            <consortium name="WormBaseParasite"/>
        </authorList>
    </citation>
    <scope>IDENTIFICATION</scope>
</reference>
<dbReference type="WBParaSite" id="SSLN_0001478601-mRNA-1">
    <property type="protein sequence ID" value="SSLN_0001478601-mRNA-1"/>
    <property type="gene ID" value="SSLN_0001478601"/>
</dbReference>
<evidence type="ECO:0000256" key="2">
    <source>
        <dbReference type="ARBA" id="ARBA00009670"/>
    </source>
</evidence>
<dbReference type="Proteomes" id="UP000275846">
    <property type="component" value="Unassembled WGS sequence"/>
</dbReference>
<keyword evidence="8" id="KW-1185">Reference proteome</keyword>
<dbReference type="STRING" id="70667.A0A183TCP8"/>
<accession>A0A183TCP8</accession>
<dbReference type="InterPro" id="IPR051409">
    <property type="entry name" value="Atypical_kinase_ADCK"/>
</dbReference>
<dbReference type="SUPFAM" id="SSF56112">
    <property type="entry name" value="Protein kinase-like (PK-like)"/>
    <property type="match status" value="1"/>
</dbReference>
<comment type="similarity">
    <text evidence="2">Belongs to the protein kinase superfamily. ADCK protein kinase family.</text>
</comment>
<dbReference type="PANTHER" id="PTHR43851:SF3">
    <property type="entry name" value="COENZYME Q8"/>
    <property type="match status" value="1"/>
</dbReference>
<proteinExistence type="inferred from homology"/>
<dbReference type="InterPro" id="IPR034646">
    <property type="entry name" value="ADCK3_dom"/>
</dbReference>
<gene>
    <name evidence="7" type="ORF">SSLN_LOCUS14246</name>
</gene>
<dbReference type="InterPro" id="IPR004147">
    <property type="entry name" value="ABC1_dom"/>
</dbReference>
<dbReference type="EMBL" id="UYSU01038781">
    <property type="protein sequence ID" value="VDM00632.1"/>
    <property type="molecule type" value="Genomic_DNA"/>
</dbReference>
<evidence type="ECO:0000313" key="8">
    <source>
        <dbReference type="Proteomes" id="UP000275846"/>
    </source>
</evidence>
<evidence type="ECO:0000313" key="9">
    <source>
        <dbReference type="WBParaSite" id="SSLN_0001478601-mRNA-1"/>
    </source>
</evidence>
<sequence length="585" mass="65772">MSACIILDFAKVMKGAGMVFSACMRHELAQVEATSTALGLPTLLESLRDICIKSGKEFNAKKSLEYVVDRSNLVFEQNRIIIRELFLAPTLHRFTCCSKVDPLVNITFGLACHKHSLSEKSLKGILCTLIMEYLQRRVPSSRMGRVAGFGNLMVGLGIGAAAEMAKRTMGFPDHSSEKPSNPFITDANLERIVNTLCRMRGAALKLGQMLSIQDNSMVSPKVQKMFERVRQSADFMPTRQMYSVINEDLGPDWKSKVASFEEKPFAAASIGQVHRAVLHDGSTVAMKIQYPGISKSIDTDVSNIMLVLKRFDLLPRGMFAEEAIKVAKRELHWECDYIREAAYATHFKKLLADEEAFVVPRVIPELSSRRVYTTEYFDGLVLDDCVSLPQEVRNWIGQKILHLCLKEVFVFHTMQTDPNWSNFLYCQDTGKVSIVLLDFGASRTYPRKFVDEYLRLIKAAADGNKEAILEHSRNLGFLTGYETKAFVDAHTEAVSILGEAFASKEPFDFGRQSTTRDITALIPVMLEHRLTPPPSESYSLHRKMSGCFLLCSKLNAVVDCRSIFLQIANDYQYDQPDQPSIDCAF</sequence>
<evidence type="ECO:0000256" key="1">
    <source>
        <dbReference type="ARBA" id="ARBA00004749"/>
    </source>
</evidence>
<organism evidence="9">
    <name type="scientific">Schistocephalus solidus</name>
    <name type="common">Tapeworm</name>
    <dbReference type="NCBI Taxonomy" id="70667"/>
    <lineage>
        <taxon>Eukaryota</taxon>
        <taxon>Metazoa</taxon>
        <taxon>Spiralia</taxon>
        <taxon>Lophotrochozoa</taxon>
        <taxon>Platyhelminthes</taxon>
        <taxon>Cestoda</taxon>
        <taxon>Eucestoda</taxon>
        <taxon>Diphyllobothriidea</taxon>
        <taxon>Diphyllobothriidae</taxon>
        <taxon>Schistocephalus</taxon>
    </lineage>
</organism>
<keyword evidence="3" id="KW-0808">Transferase</keyword>
<dbReference type="OrthoDB" id="201153at2759"/>
<dbReference type="Pfam" id="PF03109">
    <property type="entry name" value="ABC1"/>
    <property type="match status" value="1"/>
</dbReference>
<protein>
    <submittedName>
        <fullName evidence="9">ABC1 domain-containing protein</fullName>
    </submittedName>
</protein>
<evidence type="ECO:0000256" key="5">
    <source>
        <dbReference type="ARBA" id="ARBA00022840"/>
    </source>
</evidence>
<name>A0A183TCP8_SCHSO</name>